<evidence type="ECO:0000313" key="5">
    <source>
        <dbReference type="Proteomes" id="UP000480929"/>
    </source>
</evidence>
<keyword evidence="1" id="KW-0812">Transmembrane</keyword>
<name>A0A6N7S570_9FIRM</name>
<keyword evidence="1" id="KW-0472">Membrane</keyword>
<evidence type="ECO:0000313" key="2">
    <source>
        <dbReference type="EMBL" id="MSA88929.1"/>
    </source>
</evidence>
<keyword evidence="5" id="KW-1185">Reference proteome</keyword>
<evidence type="ECO:0000256" key="1">
    <source>
        <dbReference type="SAM" id="Phobius"/>
    </source>
</evidence>
<protein>
    <submittedName>
        <fullName evidence="2">Uncharacterized protein</fullName>
    </submittedName>
</protein>
<proteinExistence type="predicted"/>
<keyword evidence="1" id="KW-1133">Transmembrane helix</keyword>
<dbReference type="EMBL" id="WKPJ01000006">
    <property type="protein sequence ID" value="MSA88929.1"/>
    <property type="molecule type" value="Genomic_DNA"/>
</dbReference>
<dbReference type="Proteomes" id="UP000433575">
    <property type="component" value="Unassembled WGS sequence"/>
</dbReference>
<dbReference type="Proteomes" id="UP000480929">
    <property type="component" value="Unassembled WGS sequence"/>
</dbReference>
<evidence type="ECO:0000313" key="3">
    <source>
        <dbReference type="EMBL" id="MSC32476.1"/>
    </source>
</evidence>
<feature type="transmembrane region" description="Helical" evidence="1">
    <location>
        <begin position="55"/>
        <end position="76"/>
    </location>
</feature>
<comment type="caution">
    <text evidence="2">The sequence shown here is derived from an EMBL/GenBank/DDBJ whole genome shotgun (WGS) entry which is preliminary data.</text>
</comment>
<evidence type="ECO:0000313" key="4">
    <source>
        <dbReference type="Proteomes" id="UP000433575"/>
    </source>
</evidence>
<dbReference type="AlphaFoldDB" id="A0A6N7S570"/>
<dbReference type="RefSeq" id="WP_154238344.1">
    <property type="nucleotide sequence ID" value="NZ_AP031450.1"/>
</dbReference>
<accession>A0A6N7S570</accession>
<feature type="transmembrane region" description="Helical" evidence="1">
    <location>
        <begin position="29"/>
        <end position="49"/>
    </location>
</feature>
<sequence>MGVNSTILYQGKVYKANDELKKLLRKRTYVGLIIIFVISFVIANVIHSPLNHNRILVILISFLLILLVGPLLDFYIKHSFPENLLNYLIPIDGQDQETKE</sequence>
<gene>
    <name evidence="3" type="ORF">GKD88_05010</name>
    <name evidence="2" type="ORF">GKE08_06280</name>
</gene>
<organism evidence="2 4">
    <name type="scientific">Holdemania massiliensis</name>
    <dbReference type="NCBI Taxonomy" id="1468449"/>
    <lineage>
        <taxon>Bacteria</taxon>
        <taxon>Bacillati</taxon>
        <taxon>Bacillota</taxon>
        <taxon>Erysipelotrichia</taxon>
        <taxon>Erysipelotrichales</taxon>
        <taxon>Erysipelotrichaceae</taxon>
        <taxon>Holdemania</taxon>
    </lineage>
</organism>
<reference evidence="4 5" key="1">
    <citation type="journal article" date="2019" name="Nat. Med.">
        <title>A library of human gut bacterial isolates paired with longitudinal multiomics data enables mechanistic microbiome research.</title>
        <authorList>
            <person name="Poyet M."/>
            <person name="Groussin M."/>
            <person name="Gibbons S.M."/>
            <person name="Avila-Pacheco J."/>
            <person name="Jiang X."/>
            <person name="Kearney S.M."/>
            <person name="Perrotta A.R."/>
            <person name="Berdy B."/>
            <person name="Zhao S."/>
            <person name="Lieberman T.D."/>
            <person name="Swanson P.K."/>
            <person name="Smith M."/>
            <person name="Roesemann S."/>
            <person name="Alexander J.E."/>
            <person name="Rich S.A."/>
            <person name="Livny J."/>
            <person name="Vlamakis H."/>
            <person name="Clish C."/>
            <person name="Bullock K."/>
            <person name="Deik A."/>
            <person name="Scott J."/>
            <person name="Pierce K.A."/>
            <person name="Xavier R.J."/>
            <person name="Alm E.J."/>
        </authorList>
    </citation>
    <scope>NUCLEOTIDE SEQUENCE [LARGE SCALE GENOMIC DNA]</scope>
    <source>
        <strain evidence="2 4">BIOML-A4</strain>
        <strain evidence="3 5">BIOML-A5</strain>
    </source>
</reference>
<dbReference type="EMBL" id="WKPI01000005">
    <property type="protein sequence ID" value="MSC32476.1"/>
    <property type="molecule type" value="Genomic_DNA"/>
</dbReference>